<feature type="compositionally biased region" description="Low complexity" evidence="1">
    <location>
        <begin position="11"/>
        <end position="21"/>
    </location>
</feature>
<dbReference type="EMBL" id="JAAAIP010000088">
    <property type="protein sequence ID" value="KAG0326204.1"/>
    <property type="molecule type" value="Genomic_DNA"/>
</dbReference>
<protein>
    <recommendedName>
        <fullName evidence="4">F-box domain-containing protein</fullName>
    </recommendedName>
</protein>
<organism evidence="2 3">
    <name type="scientific">Dissophora globulifera</name>
    <dbReference type="NCBI Taxonomy" id="979702"/>
    <lineage>
        <taxon>Eukaryota</taxon>
        <taxon>Fungi</taxon>
        <taxon>Fungi incertae sedis</taxon>
        <taxon>Mucoromycota</taxon>
        <taxon>Mortierellomycotina</taxon>
        <taxon>Mortierellomycetes</taxon>
        <taxon>Mortierellales</taxon>
        <taxon>Mortierellaceae</taxon>
        <taxon>Dissophora</taxon>
    </lineage>
</organism>
<feature type="region of interest" description="Disordered" evidence="1">
    <location>
        <begin position="130"/>
        <end position="150"/>
    </location>
</feature>
<comment type="caution">
    <text evidence="2">The sequence shown here is derived from an EMBL/GenBank/DDBJ whole genome shotgun (WGS) entry which is preliminary data.</text>
</comment>
<evidence type="ECO:0000313" key="3">
    <source>
        <dbReference type="Proteomes" id="UP000738325"/>
    </source>
</evidence>
<dbReference type="AlphaFoldDB" id="A0A9P6UYJ6"/>
<dbReference type="Gene3D" id="3.80.10.10">
    <property type="entry name" value="Ribonuclease Inhibitor"/>
    <property type="match status" value="1"/>
</dbReference>
<evidence type="ECO:0000256" key="1">
    <source>
        <dbReference type="SAM" id="MobiDB-lite"/>
    </source>
</evidence>
<sequence length="637" mass="72957">MDDTRQRHQQHQQQQQQNRNQDLADRRELVLQELRDHVASHMSRQDIGACRFVSRQWFADWNPLYWREIRGIWPPALNRHAKFIRELEVRGRSSDKPISVIRDHCHNLRSLKLAARKMTAAECKQHIMGLQGQEQEQEQEQRDQNQSTRNLLPIDKMDTPLKLNGFCSNTLRLLELLLPPEVCDIVFPWLLCVKKTSGQLQNLRSFCLGETSITYTCMSQPEPAHCTLMLSQVFEFLNRFPSLTTFSTCDLEIIDDLAANSAPNALLSPTSSISISDQEPRDTYRLDALEISPQRVSVLDHLVTRMPHLQSLEVYLTGDIDLISHIPRHCPQLTSLALDMYGYNRTVTCLESDDLSRQAAVYHDWIQLFRGLSRLKTFYARCLMLPELVLKSMAESCPDLQEFLADGDTETSVVGVVFLLRKCRALKRLTLLQSYGIELFGYGNRGSDTSGDVLITAIGATITTETPFNGHLRTPTEEGHGAESDQGFMEPWVAPLEHLMLDSVRIKNDKELDIFRRRLHQLTLLKSLRIEYAYDITIRGFVEPEHENRIVETGLTIDLQDINTVLKPPSTRPDDAFNPGCFQHLEVLVLGCRINHSEDALSQLIDVMPRLRSMDFDCQRGCECERILRAKGRTPSP</sequence>
<feature type="region of interest" description="Disordered" evidence="1">
    <location>
        <begin position="1"/>
        <end position="23"/>
    </location>
</feature>
<dbReference type="PANTHER" id="PTHR38926:SF72">
    <property type="entry name" value="IM:7136021-RELATED"/>
    <property type="match status" value="1"/>
</dbReference>
<accession>A0A9P6UYJ6</accession>
<dbReference type="OrthoDB" id="2397020at2759"/>
<gene>
    <name evidence="2" type="ORF">BGZ99_009911</name>
</gene>
<dbReference type="SUPFAM" id="SSF52047">
    <property type="entry name" value="RNI-like"/>
    <property type="match status" value="1"/>
</dbReference>
<reference evidence="2" key="1">
    <citation type="journal article" date="2020" name="Fungal Divers.">
        <title>Resolving the Mortierellaceae phylogeny through synthesis of multi-gene phylogenetics and phylogenomics.</title>
        <authorList>
            <person name="Vandepol N."/>
            <person name="Liber J."/>
            <person name="Desiro A."/>
            <person name="Na H."/>
            <person name="Kennedy M."/>
            <person name="Barry K."/>
            <person name="Grigoriev I.V."/>
            <person name="Miller A.N."/>
            <person name="O'Donnell K."/>
            <person name="Stajich J.E."/>
            <person name="Bonito G."/>
        </authorList>
    </citation>
    <scope>NUCLEOTIDE SEQUENCE</scope>
    <source>
        <strain evidence="2">REB-010B</strain>
    </source>
</reference>
<evidence type="ECO:0000313" key="2">
    <source>
        <dbReference type="EMBL" id="KAG0326204.1"/>
    </source>
</evidence>
<proteinExistence type="predicted"/>
<keyword evidence="3" id="KW-1185">Reference proteome</keyword>
<dbReference type="Proteomes" id="UP000738325">
    <property type="component" value="Unassembled WGS sequence"/>
</dbReference>
<dbReference type="InterPro" id="IPR032675">
    <property type="entry name" value="LRR_dom_sf"/>
</dbReference>
<dbReference type="PANTHER" id="PTHR38926">
    <property type="entry name" value="F-BOX DOMAIN CONTAINING PROTEIN, EXPRESSED"/>
    <property type="match status" value="1"/>
</dbReference>
<evidence type="ECO:0008006" key="4">
    <source>
        <dbReference type="Google" id="ProtNLM"/>
    </source>
</evidence>
<name>A0A9P6UYJ6_9FUNG</name>